<sequence>VAHHGSHDHIEVKEIDEHDEHHHHA</sequence>
<reference evidence="2" key="1">
    <citation type="submission" date="2021-02" db="EMBL/GenBank/DDBJ databases">
        <authorList>
            <person name="Nowell W R."/>
        </authorList>
    </citation>
    <scope>NUCLEOTIDE SEQUENCE</scope>
</reference>
<comment type="caution">
    <text evidence="2">The sequence shown here is derived from an EMBL/GenBank/DDBJ whole genome shotgun (WGS) entry which is preliminary data.</text>
</comment>
<dbReference type="AlphaFoldDB" id="A0A820DS11"/>
<evidence type="ECO:0000256" key="1">
    <source>
        <dbReference type="SAM" id="MobiDB-lite"/>
    </source>
</evidence>
<name>A0A820DS11_9BILA</name>
<evidence type="ECO:0000313" key="3">
    <source>
        <dbReference type="Proteomes" id="UP000663844"/>
    </source>
</evidence>
<gene>
    <name evidence="2" type="ORF">OXD698_LOCUS42691</name>
</gene>
<organism evidence="2 3">
    <name type="scientific">Adineta steineri</name>
    <dbReference type="NCBI Taxonomy" id="433720"/>
    <lineage>
        <taxon>Eukaryota</taxon>
        <taxon>Metazoa</taxon>
        <taxon>Spiralia</taxon>
        <taxon>Gnathifera</taxon>
        <taxon>Rotifera</taxon>
        <taxon>Eurotatoria</taxon>
        <taxon>Bdelloidea</taxon>
        <taxon>Adinetida</taxon>
        <taxon>Adinetidae</taxon>
        <taxon>Adineta</taxon>
    </lineage>
</organism>
<feature type="non-terminal residue" evidence="2">
    <location>
        <position position="1"/>
    </location>
</feature>
<accession>A0A820DS11</accession>
<protein>
    <submittedName>
        <fullName evidence="2">Uncharacterized protein</fullName>
    </submittedName>
</protein>
<proteinExistence type="predicted"/>
<feature type="region of interest" description="Disordered" evidence="1">
    <location>
        <begin position="1"/>
        <end position="25"/>
    </location>
</feature>
<evidence type="ECO:0000313" key="2">
    <source>
        <dbReference type="EMBL" id="CAF4236572.1"/>
    </source>
</evidence>
<dbReference type="EMBL" id="CAJOAZ010011403">
    <property type="protein sequence ID" value="CAF4236572.1"/>
    <property type="molecule type" value="Genomic_DNA"/>
</dbReference>
<dbReference type="Proteomes" id="UP000663844">
    <property type="component" value="Unassembled WGS sequence"/>
</dbReference>